<dbReference type="AlphaFoldDB" id="A0A817ATT5"/>
<dbReference type="InterPro" id="IPR013083">
    <property type="entry name" value="Znf_RING/FYVE/PHD"/>
</dbReference>
<reference evidence="3" key="1">
    <citation type="submission" date="2021-02" db="EMBL/GenBank/DDBJ databases">
        <authorList>
            <person name="Nowell W R."/>
        </authorList>
    </citation>
    <scope>NUCLEOTIDE SEQUENCE</scope>
</reference>
<dbReference type="GO" id="GO:0006886">
    <property type="term" value="P:intracellular protein transport"/>
    <property type="evidence" value="ECO:0007669"/>
    <property type="project" value="InterPro"/>
</dbReference>
<gene>
    <name evidence="3" type="ORF">XDN619_LOCUS36098</name>
</gene>
<dbReference type="InterPro" id="IPR041282">
    <property type="entry name" value="FYVE_2"/>
</dbReference>
<dbReference type="InterPro" id="IPR051745">
    <property type="entry name" value="Intracell_Transport_Effector"/>
</dbReference>
<dbReference type="PROSITE" id="PS50916">
    <property type="entry name" value="RABBD"/>
    <property type="match status" value="1"/>
</dbReference>
<sequence>MTRNNHKSEPAPLPIAAYIEDHLPRLPDLSLFRDDEKQHILNVLLRDEDLRNKHLTRFMQLRKEVASLREKSQTTSSSMCARCLTPFGYIFNTGDACPKCSAKVCKQCRLIYNLHDNTWLCQLCCKQMQLMSYSGEWIYSLQMFTNSASHSPGASYKSFQLFSSTQNLNAVSSSDSEPEELLSKTNHSSQINPKIVDASKTESNDPTTRVMVQKKYDEQRLDYIKHRVEKRPKNASATQPLPRKARPHPLSPDKRNTSLEEGNTSVNQSKNHLNRNLDKDSSSLLNNKDILKINSNQSLKTSRNELDNKSIQSSQLITRVKKTEKNKLKLPRHNQSLNRGSFLSLVSRTSEKSSHKSTSASMQSLRNVVHRISHPKVLSGSRSSIHSRKELKPDLLTSSTINYEDTVSLQVPDIHSRSSMYYSYKCIRRGLVKGLSQSQSTSSKIQQKR</sequence>
<proteinExistence type="predicted"/>
<protein>
    <recommendedName>
        <fullName evidence="2">RabBD domain-containing protein</fullName>
    </recommendedName>
</protein>
<dbReference type="PANTHER" id="PTHR14555">
    <property type="entry name" value="MYELIN-ASSOCIATED OLIGODENDROCYTIC BASIC PROTEIN MOBP -RELATED"/>
    <property type="match status" value="1"/>
</dbReference>
<dbReference type="GO" id="GO:0017022">
    <property type="term" value="F:myosin binding"/>
    <property type="evidence" value="ECO:0007669"/>
    <property type="project" value="TreeGrafter"/>
</dbReference>
<dbReference type="Proteomes" id="UP000663887">
    <property type="component" value="Unassembled WGS sequence"/>
</dbReference>
<dbReference type="SUPFAM" id="SSF57903">
    <property type="entry name" value="FYVE/PHD zinc finger"/>
    <property type="match status" value="1"/>
</dbReference>
<dbReference type="GO" id="GO:0003779">
    <property type="term" value="F:actin binding"/>
    <property type="evidence" value="ECO:0007669"/>
    <property type="project" value="TreeGrafter"/>
</dbReference>
<evidence type="ECO:0000313" key="4">
    <source>
        <dbReference type="Proteomes" id="UP000663887"/>
    </source>
</evidence>
<dbReference type="InterPro" id="IPR011011">
    <property type="entry name" value="Znf_FYVE_PHD"/>
</dbReference>
<dbReference type="Pfam" id="PF02318">
    <property type="entry name" value="FYVE_2"/>
    <property type="match status" value="1"/>
</dbReference>
<evidence type="ECO:0000259" key="2">
    <source>
        <dbReference type="PROSITE" id="PS50916"/>
    </source>
</evidence>
<name>A0A817ATT5_9BILA</name>
<dbReference type="Gene3D" id="3.30.40.10">
    <property type="entry name" value="Zinc/RING finger domain, C3HC4 (zinc finger)"/>
    <property type="match status" value="1"/>
</dbReference>
<dbReference type="CDD" id="cd15747">
    <property type="entry name" value="FYVE_Slp3_4_5"/>
    <property type="match status" value="1"/>
</dbReference>
<organism evidence="3 4">
    <name type="scientific">Rotaria magnacalcarata</name>
    <dbReference type="NCBI Taxonomy" id="392030"/>
    <lineage>
        <taxon>Eukaryota</taxon>
        <taxon>Metazoa</taxon>
        <taxon>Spiralia</taxon>
        <taxon>Gnathifera</taxon>
        <taxon>Rotifera</taxon>
        <taxon>Eurotatoria</taxon>
        <taxon>Bdelloidea</taxon>
        <taxon>Philodinida</taxon>
        <taxon>Philodinidae</taxon>
        <taxon>Rotaria</taxon>
    </lineage>
</organism>
<feature type="region of interest" description="Disordered" evidence="1">
    <location>
        <begin position="225"/>
        <end position="282"/>
    </location>
</feature>
<dbReference type="InterPro" id="IPR010911">
    <property type="entry name" value="Rab_BD"/>
</dbReference>
<feature type="region of interest" description="Disordered" evidence="1">
    <location>
        <begin position="170"/>
        <end position="208"/>
    </location>
</feature>
<evidence type="ECO:0000313" key="3">
    <source>
        <dbReference type="EMBL" id="CAF2260590.1"/>
    </source>
</evidence>
<comment type="caution">
    <text evidence="3">The sequence shown here is derived from an EMBL/GenBank/DDBJ whole genome shotgun (WGS) entry which is preliminary data.</text>
</comment>
<dbReference type="PANTHER" id="PTHR14555:SF3">
    <property type="entry name" value="RABBD DOMAIN-CONTAINING PROTEIN"/>
    <property type="match status" value="1"/>
</dbReference>
<feature type="compositionally biased region" description="Polar residues" evidence="1">
    <location>
        <begin position="259"/>
        <end position="271"/>
    </location>
</feature>
<evidence type="ECO:0000256" key="1">
    <source>
        <dbReference type="SAM" id="MobiDB-lite"/>
    </source>
</evidence>
<accession>A0A817ATT5</accession>
<feature type="domain" description="RabBD" evidence="2">
    <location>
        <begin position="26"/>
        <end position="141"/>
    </location>
</feature>
<dbReference type="EMBL" id="CAJNRG010018604">
    <property type="protein sequence ID" value="CAF2260590.1"/>
    <property type="molecule type" value="Genomic_DNA"/>
</dbReference>
<dbReference type="GO" id="GO:0030864">
    <property type="term" value="C:cortical actin cytoskeleton"/>
    <property type="evidence" value="ECO:0007669"/>
    <property type="project" value="TreeGrafter"/>
</dbReference>
<dbReference type="GO" id="GO:0031267">
    <property type="term" value="F:small GTPase binding"/>
    <property type="evidence" value="ECO:0007669"/>
    <property type="project" value="InterPro"/>
</dbReference>